<comment type="subcellular location">
    <subcellularLocation>
        <location evidence="1">Endosome</location>
    </subcellularLocation>
</comment>
<feature type="region of interest" description="Disordered" evidence="6">
    <location>
        <begin position="1109"/>
        <end position="1142"/>
    </location>
</feature>
<evidence type="ECO:0000256" key="3">
    <source>
        <dbReference type="ARBA" id="ARBA00022753"/>
    </source>
</evidence>
<dbReference type="InterPro" id="IPR050540">
    <property type="entry name" value="F-actin_Monoox_Mical"/>
</dbReference>
<dbReference type="PANTHER" id="PTHR23167:SF43">
    <property type="entry name" value="EH DOMAIN-BINDING PROTEIN 1"/>
    <property type="match status" value="1"/>
</dbReference>
<dbReference type="InterPro" id="IPR019448">
    <property type="entry name" value="NT-C2"/>
</dbReference>
<evidence type="ECO:0000313" key="11">
    <source>
        <dbReference type="Proteomes" id="UP001501940"/>
    </source>
</evidence>
<feature type="domain" description="C2 NT-type" evidence="8">
    <location>
        <begin position="8"/>
        <end position="158"/>
    </location>
</feature>
<keyword evidence="4 5" id="KW-0175">Coiled coil</keyword>
<feature type="region of interest" description="Disordered" evidence="6">
    <location>
        <begin position="609"/>
        <end position="630"/>
    </location>
</feature>
<feature type="region of interest" description="Disordered" evidence="6">
    <location>
        <begin position="830"/>
        <end position="855"/>
    </location>
</feature>
<feature type="compositionally biased region" description="Basic and acidic residues" evidence="6">
    <location>
        <begin position="838"/>
        <end position="847"/>
    </location>
</feature>
<feature type="region of interest" description="Disordered" evidence="6">
    <location>
        <begin position="220"/>
        <end position="252"/>
    </location>
</feature>
<evidence type="ECO:0000259" key="9">
    <source>
        <dbReference type="PROSITE" id="PS51848"/>
    </source>
</evidence>
<dbReference type="SMART" id="SM00033">
    <property type="entry name" value="CH"/>
    <property type="match status" value="1"/>
</dbReference>
<dbReference type="PROSITE" id="PS50021">
    <property type="entry name" value="CH"/>
    <property type="match status" value="1"/>
</dbReference>
<dbReference type="Gene3D" id="1.10.418.10">
    <property type="entry name" value="Calponin-like domain"/>
    <property type="match status" value="1"/>
</dbReference>
<proteinExistence type="predicted"/>
<dbReference type="GeneTree" id="ENSGT00940000157597"/>
<feature type="compositionally biased region" description="Low complexity" evidence="6">
    <location>
        <begin position="348"/>
        <end position="364"/>
    </location>
</feature>
<dbReference type="PROSITE" id="PS51848">
    <property type="entry name" value="BMERB"/>
    <property type="match status" value="1"/>
</dbReference>
<sequence>MASVWKRLQRVGKHASKFQFVASYQELMVECTKKWQPDKLVVVWTRRSRRKSSKSHSWQPGIKNPYRGVVVWPVPENIEITVTLFKDPHAEEFEDKEWTFVIENESPSGRRKALATSSINMKQYASPMPTQTDVKLKFKPLSKKVVSATLQFSLSCIFLREGKATDEDMQSLASLMSMKQADIGNLDDFEEENEEDAENRVNQEEKAAKITELINKLNFLEDEDQEKPPTMSNNPFDDPEDDLHPNHLNPFSDSDEEVQLALRQRVDDDSFFDHDSSNPFSELDEPETDAPPGNPFDEQDSQPDPEPPKPRQRKGVRPVDMSKYLYADASHTEEEELDESNPFYEPRASSPGPAGGSSVDVGSSQKRRAPPPPGSGPSPPPHRPSSGPDRERVQPLGNIKYSSSCLQPSPVPSPVLGGKPNASQSLLAWCREVTKNYRGVKITNFTTSWRNGLAFCALLHHFRPDVIDYKSLSPQDIKENNKKAYDGFASLGISRLLEPSDMVLLAIPDKLTVMTYLYQIRAHFSGEELNVVQIEANSSRSTYKVGDFETDTNASIGQDKFYAELNDVQHRQVNAQPAASAGVESNGAEAADGEAKEPNWTAEVGAVSAGLPAAGPSPSPPVPSPRSVLAASATNSTHMAPPGPEDRGPLLKANTLDLSELPQRVEKEEVGEDRVEGEPASPTRRGTSSSSPPHQKLGFSYNRDADLIKKKRASLRHSESEPSSETSSAPVNHTEIPIKQVKTFIELEQLISMDLENRSKVLSRQEELKERARLLLEQARRDAAMKAGNKNSLKAFYCHVQERDAERRRQLRERARQLIAEARSGVKMSDMSLLDASSSERGKDSKAGDAGGQQTPHIHQHVVFTDSISISPLFIHSDVLSEALQLTHTSDCSLTGTQRKSHTERLRRATERLRSPVVFNKDSAVRKTQLKSFSQYVETRPEVKRQKSIPEDLKKAEEDRASPTEIDLRRPFEEEKAFKDTSQYVVGELSALESEQRHIDARAARVEKRLRYLMDTGNNKEEEEAMMQEWFMLVNKKNALIRRQNQLSLLEKEHDLERRFELLNRELRAMLAIEDWQKTEAQKRREQLLLDELVILVNKRDALVRDLDAQEKQAEEEDEHLERTLEQNKGKMAKKEEKCVLQ</sequence>
<evidence type="ECO:0000259" key="8">
    <source>
        <dbReference type="PROSITE" id="PS51840"/>
    </source>
</evidence>
<feature type="domain" description="Calponin-homology (CH)" evidence="7">
    <location>
        <begin position="420"/>
        <end position="525"/>
    </location>
</feature>
<evidence type="ECO:0000256" key="2">
    <source>
        <dbReference type="ARBA" id="ARBA00022553"/>
    </source>
</evidence>
<dbReference type="CDD" id="cd21254">
    <property type="entry name" value="CH_EHBP1"/>
    <property type="match status" value="1"/>
</dbReference>
<name>A0AAQ6A677_AMPOC</name>
<evidence type="ECO:0000256" key="1">
    <source>
        <dbReference type="ARBA" id="ARBA00004177"/>
    </source>
</evidence>
<dbReference type="GO" id="GO:0005768">
    <property type="term" value="C:endosome"/>
    <property type="evidence" value="ECO:0007669"/>
    <property type="project" value="UniProtKB-SubCell"/>
</dbReference>
<dbReference type="InterPro" id="IPR036872">
    <property type="entry name" value="CH_dom_sf"/>
</dbReference>
<evidence type="ECO:0000259" key="7">
    <source>
        <dbReference type="PROSITE" id="PS50021"/>
    </source>
</evidence>
<reference evidence="10" key="3">
    <citation type="submission" date="2025-09" db="UniProtKB">
        <authorList>
            <consortium name="Ensembl"/>
        </authorList>
    </citation>
    <scope>IDENTIFICATION</scope>
</reference>
<feature type="region of interest" description="Disordered" evidence="6">
    <location>
        <begin position="266"/>
        <end position="395"/>
    </location>
</feature>
<dbReference type="FunFam" id="1.10.418.10:FF:000023">
    <property type="entry name" value="EH domain-binding protein 1 isoform X1"/>
    <property type="match status" value="1"/>
</dbReference>
<dbReference type="PANTHER" id="PTHR23167">
    <property type="entry name" value="CALPONIN HOMOLOGY DOMAIN-CONTAINING PROTEIN DDB_G0272472-RELATED"/>
    <property type="match status" value="1"/>
</dbReference>
<dbReference type="Proteomes" id="UP001501940">
    <property type="component" value="Chromosome 16"/>
</dbReference>
<reference evidence="10" key="2">
    <citation type="submission" date="2025-08" db="UniProtKB">
        <authorList>
            <consortium name="Ensembl"/>
        </authorList>
    </citation>
    <scope>IDENTIFICATION</scope>
</reference>
<feature type="compositionally biased region" description="Basic and acidic residues" evidence="6">
    <location>
        <begin position="663"/>
        <end position="677"/>
    </location>
</feature>
<dbReference type="Ensembl" id="ENSAOCT00000068481.1">
    <property type="protein sequence ID" value="ENSAOCP00000071455.1"/>
    <property type="gene ID" value="ENSAOCG00000005762.2"/>
</dbReference>
<evidence type="ECO:0000256" key="5">
    <source>
        <dbReference type="SAM" id="Coils"/>
    </source>
</evidence>
<dbReference type="Pfam" id="PF10358">
    <property type="entry name" value="NT-C2"/>
    <property type="match status" value="1"/>
</dbReference>
<feature type="compositionally biased region" description="Low complexity" evidence="6">
    <location>
        <begin position="679"/>
        <end position="693"/>
    </location>
</feature>
<feature type="region of interest" description="Disordered" evidence="6">
    <location>
        <begin position="941"/>
        <end position="963"/>
    </location>
</feature>
<accession>A0AAQ6A677</accession>
<feature type="region of interest" description="Disordered" evidence="6">
    <location>
        <begin position="656"/>
        <end position="734"/>
    </location>
</feature>
<dbReference type="PROSITE" id="PS51840">
    <property type="entry name" value="C2_NT"/>
    <property type="match status" value="1"/>
</dbReference>
<dbReference type="SMART" id="SM01203">
    <property type="entry name" value="DUF3585"/>
    <property type="match status" value="1"/>
</dbReference>
<keyword evidence="3" id="KW-0967">Endosome</keyword>
<protein>
    <recommendedName>
        <fullName evidence="12">EH domain binding protein 1</fullName>
    </recommendedName>
</protein>
<dbReference type="AlphaFoldDB" id="A0AAQ6A677"/>
<evidence type="ECO:0000256" key="6">
    <source>
        <dbReference type="SAM" id="MobiDB-lite"/>
    </source>
</evidence>
<organism evidence="10 11">
    <name type="scientific">Amphiprion ocellaris</name>
    <name type="common">Clown anemonefish</name>
    <dbReference type="NCBI Taxonomy" id="80972"/>
    <lineage>
        <taxon>Eukaryota</taxon>
        <taxon>Metazoa</taxon>
        <taxon>Chordata</taxon>
        <taxon>Craniata</taxon>
        <taxon>Vertebrata</taxon>
        <taxon>Euteleostomi</taxon>
        <taxon>Actinopterygii</taxon>
        <taxon>Neopterygii</taxon>
        <taxon>Teleostei</taxon>
        <taxon>Neoteleostei</taxon>
        <taxon>Acanthomorphata</taxon>
        <taxon>Ovalentaria</taxon>
        <taxon>Pomacentridae</taxon>
        <taxon>Amphiprion</taxon>
    </lineage>
</organism>
<feature type="compositionally biased region" description="Pro residues" evidence="6">
    <location>
        <begin position="370"/>
        <end position="383"/>
    </location>
</feature>
<dbReference type="Pfam" id="PF00307">
    <property type="entry name" value="CH"/>
    <property type="match status" value="1"/>
</dbReference>
<feature type="compositionally biased region" description="Basic and acidic residues" evidence="6">
    <location>
        <begin position="266"/>
        <end position="276"/>
    </location>
</feature>
<keyword evidence="11" id="KW-1185">Reference proteome</keyword>
<feature type="domain" description="BMERB" evidence="9">
    <location>
        <begin position="972"/>
        <end position="1123"/>
    </location>
</feature>
<feature type="compositionally biased region" description="Basic and acidic residues" evidence="6">
    <location>
        <begin position="1120"/>
        <end position="1142"/>
    </location>
</feature>
<dbReference type="Pfam" id="PF12130">
    <property type="entry name" value="bMERB_dom"/>
    <property type="match status" value="1"/>
</dbReference>
<evidence type="ECO:0000313" key="10">
    <source>
        <dbReference type="Ensembl" id="ENSAOCP00000071455.1"/>
    </source>
</evidence>
<feature type="compositionally biased region" description="Pro residues" evidence="6">
    <location>
        <begin position="615"/>
        <end position="624"/>
    </location>
</feature>
<dbReference type="InterPro" id="IPR001715">
    <property type="entry name" value="CH_dom"/>
</dbReference>
<evidence type="ECO:0000256" key="4">
    <source>
        <dbReference type="ARBA" id="ARBA00023054"/>
    </source>
</evidence>
<evidence type="ECO:0008006" key="12">
    <source>
        <dbReference type="Google" id="ProtNLM"/>
    </source>
</evidence>
<feature type="region of interest" description="Disordered" evidence="6">
    <location>
        <begin position="575"/>
        <end position="596"/>
    </location>
</feature>
<keyword evidence="2" id="KW-0597">Phosphoprotein</keyword>
<feature type="coiled-coil region" evidence="5">
    <location>
        <begin position="762"/>
        <end position="821"/>
    </location>
</feature>
<dbReference type="InterPro" id="IPR022735">
    <property type="entry name" value="bMERB_dom"/>
</dbReference>
<dbReference type="SUPFAM" id="SSF47576">
    <property type="entry name" value="Calponin-homology domain, CH-domain"/>
    <property type="match status" value="1"/>
</dbReference>
<gene>
    <name evidence="10" type="primary">EHBP1</name>
</gene>
<reference evidence="10 11" key="1">
    <citation type="submission" date="2022-01" db="EMBL/GenBank/DDBJ databases">
        <title>A chromosome-scale genome assembly of the false clownfish, Amphiprion ocellaris.</title>
        <authorList>
            <person name="Ryu T."/>
        </authorList>
    </citation>
    <scope>NUCLEOTIDE SEQUENCE [LARGE SCALE GENOMIC DNA]</scope>
</reference>